<accession>A0ACB8D1F7</accession>
<evidence type="ECO:0000313" key="2">
    <source>
        <dbReference type="Proteomes" id="UP000821865"/>
    </source>
</evidence>
<protein>
    <submittedName>
        <fullName evidence="1">Uncharacterized protein</fullName>
    </submittedName>
</protein>
<proteinExistence type="predicted"/>
<evidence type="ECO:0000313" key="1">
    <source>
        <dbReference type="EMBL" id="KAH7958237.1"/>
    </source>
</evidence>
<dbReference type="EMBL" id="CM023472">
    <property type="protein sequence ID" value="KAH7958237.1"/>
    <property type="molecule type" value="Genomic_DNA"/>
</dbReference>
<keyword evidence="2" id="KW-1185">Reference proteome</keyword>
<sequence length="548" mass="62647">MTSSLLRILLVLAPVVLAYAFITYIEVRHPLRGRRPPPGSPWPAPHRWQSLPLQRSLDPDRFALSSAAAESCDVIAKALARYRKLAFLGDTRRSSSGGEDGTSDVVDDRVLAELRVEVTNYQGQEHCGYPQHKDDESYSLVVPEHGDAVLKSQTVWGALRGLETFSQLVHQDSVSKAFLINVTLVDDHPGSPTEDAMAYNKFNAFHWHLVDDQSWPLEMATYPILTQSAYSPRHVYSRKDVQDIIEYARLRGIRVIPEIDTPGHTQALGKIFPEILTACYFNHTRGKPNYPKHAAFEMLDPTQNYTYDVMRSILQEVIDVFKDRYIHLGMDEVYYSCWQSSPEVAKFMKKQGLRNLSQLEQYYVERTLANVQELGAKYMIWQDPIDNNVHAANDTLVVIWKGGPHNKNVTPWKTHARNVARKGYQMVVSACWYLNYIRDGPDWKDFYRCDPRGFSGTEQEKNLVVGGEACMWGEYVDATNLIPRLWPRASAVAERLWSSADVNNTNDAAFRLDQQRCRMLRRGIPTQPILNGNCGDYEWDMDTPYHID</sequence>
<name>A0ACB8D1F7_DERSI</name>
<reference evidence="1" key="1">
    <citation type="submission" date="2020-05" db="EMBL/GenBank/DDBJ databases">
        <title>Large-scale comparative analyses of tick genomes elucidate their genetic diversity and vector capacities.</title>
        <authorList>
            <person name="Jia N."/>
            <person name="Wang J."/>
            <person name="Shi W."/>
            <person name="Du L."/>
            <person name="Sun Y."/>
            <person name="Zhan W."/>
            <person name="Jiang J."/>
            <person name="Wang Q."/>
            <person name="Zhang B."/>
            <person name="Ji P."/>
            <person name="Sakyi L.B."/>
            <person name="Cui X."/>
            <person name="Yuan T."/>
            <person name="Jiang B."/>
            <person name="Yang W."/>
            <person name="Lam T.T.-Y."/>
            <person name="Chang Q."/>
            <person name="Ding S."/>
            <person name="Wang X."/>
            <person name="Zhu J."/>
            <person name="Ruan X."/>
            <person name="Zhao L."/>
            <person name="Wei J."/>
            <person name="Que T."/>
            <person name="Du C."/>
            <person name="Cheng J."/>
            <person name="Dai P."/>
            <person name="Han X."/>
            <person name="Huang E."/>
            <person name="Gao Y."/>
            <person name="Liu J."/>
            <person name="Shao H."/>
            <person name="Ye R."/>
            <person name="Li L."/>
            <person name="Wei W."/>
            <person name="Wang X."/>
            <person name="Wang C."/>
            <person name="Yang T."/>
            <person name="Huo Q."/>
            <person name="Li W."/>
            <person name="Guo W."/>
            <person name="Chen H."/>
            <person name="Zhou L."/>
            <person name="Ni X."/>
            <person name="Tian J."/>
            <person name="Zhou Y."/>
            <person name="Sheng Y."/>
            <person name="Liu T."/>
            <person name="Pan Y."/>
            <person name="Xia L."/>
            <person name="Li J."/>
            <person name="Zhao F."/>
            <person name="Cao W."/>
        </authorList>
    </citation>
    <scope>NUCLEOTIDE SEQUENCE</scope>
    <source>
        <strain evidence="1">Dsil-2018</strain>
    </source>
</reference>
<comment type="caution">
    <text evidence="1">The sequence shown here is derived from an EMBL/GenBank/DDBJ whole genome shotgun (WGS) entry which is preliminary data.</text>
</comment>
<gene>
    <name evidence="1" type="ORF">HPB49_000126</name>
</gene>
<dbReference type="Proteomes" id="UP000821865">
    <property type="component" value="Chromosome 3"/>
</dbReference>
<organism evidence="1 2">
    <name type="scientific">Dermacentor silvarum</name>
    <name type="common">Tick</name>
    <dbReference type="NCBI Taxonomy" id="543639"/>
    <lineage>
        <taxon>Eukaryota</taxon>
        <taxon>Metazoa</taxon>
        <taxon>Ecdysozoa</taxon>
        <taxon>Arthropoda</taxon>
        <taxon>Chelicerata</taxon>
        <taxon>Arachnida</taxon>
        <taxon>Acari</taxon>
        <taxon>Parasitiformes</taxon>
        <taxon>Ixodida</taxon>
        <taxon>Ixodoidea</taxon>
        <taxon>Ixodidae</taxon>
        <taxon>Rhipicephalinae</taxon>
        <taxon>Dermacentor</taxon>
    </lineage>
</organism>